<feature type="signal peptide" evidence="2">
    <location>
        <begin position="1"/>
        <end position="23"/>
    </location>
</feature>
<evidence type="ECO:0008006" key="5">
    <source>
        <dbReference type="Google" id="ProtNLM"/>
    </source>
</evidence>
<sequence length="126" mass="14250">MKKMLSVIAVSTGLIMAASTTMAASQDHAHQHDQKMSTQHHKQAQQHPDNHGSDVKRVATQNNKAHHNWRAGNKFPSEYRGVGYKVNYQHNKKLSKPGKNQQWYKADNQYVLVDTTSYAILKVLGL</sequence>
<proteinExistence type="predicted"/>
<keyword evidence="4" id="KW-1185">Reference proteome</keyword>
<name>A0A3A8F3K8_9GAMM</name>
<reference evidence="3 4" key="1">
    <citation type="submission" date="2018-09" db="EMBL/GenBank/DDBJ databases">
        <title>The draft genome of Acinetobacter spp. strains.</title>
        <authorList>
            <person name="Qin J."/>
            <person name="Feng Y."/>
            <person name="Zong Z."/>
        </authorList>
    </citation>
    <scope>NUCLEOTIDE SEQUENCE [LARGE SCALE GENOMIC DNA]</scope>
    <source>
        <strain evidence="3 4">WCHAc060115</strain>
    </source>
</reference>
<dbReference type="Proteomes" id="UP000280405">
    <property type="component" value="Unassembled WGS sequence"/>
</dbReference>
<dbReference type="Gene3D" id="3.10.450.160">
    <property type="entry name" value="inner membrane protein cigr"/>
    <property type="match status" value="1"/>
</dbReference>
<accession>A0A3A8F3K8</accession>
<evidence type="ECO:0000256" key="2">
    <source>
        <dbReference type="SAM" id="SignalP"/>
    </source>
</evidence>
<gene>
    <name evidence="3" type="ORF">D7V20_13115</name>
</gene>
<protein>
    <recommendedName>
        <fullName evidence="5">RcnB family protein</fullName>
    </recommendedName>
</protein>
<feature type="compositionally biased region" description="Basic and acidic residues" evidence="1">
    <location>
        <begin position="48"/>
        <end position="57"/>
    </location>
</feature>
<organism evidence="3 4">
    <name type="scientific">Acinetobacter rongchengensis</name>
    <dbReference type="NCBI Taxonomy" id="2419601"/>
    <lineage>
        <taxon>Bacteria</taxon>
        <taxon>Pseudomonadati</taxon>
        <taxon>Pseudomonadota</taxon>
        <taxon>Gammaproteobacteria</taxon>
        <taxon>Moraxellales</taxon>
        <taxon>Moraxellaceae</taxon>
        <taxon>Acinetobacter</taxon>
    </lineage>
</organism>
<dbReference type="RefSeq" id="WP_120384646.1">
    <property type="nucleotide sequence ID" value="NZ_RAXT01000032.1"/>
</dbReference>
<dbReference type="Pfam" id="PF11776">
    <property type="entry name" value="RcnB"/>
    <property type="match status" value="1"/>
</dbReference>
<dbReference type="OrthoDB" id="6712777at2"/>
<evidence type="ECO:0000256" key="1">
    <source>
        <dbReference type="SAM" id="MobiDB-lite"/>
    </source>
</evidence>
<evidence type="ECO:0000313" key="3">
    <source>
        <dbReference type="EMBL" id="RKG36894.1"/>
    </source>
</evidence>
<dbReference type="InterPro" id="IPR024572">
    <property type="entry name" value="RcnB"/>
</dbReference>
<keyword evidence="2" id="KW-0732">Signal</keyword>
<dbReference type="EMBL" id="RAXT01000032">
    <property type="protein sequence ID" value="RKG36894.1"/>
    <property type="molecule type" value="Genomic_DNA"/>
</dbReference>
<feature type="region of interest" description="Disordered" evidence="1">
    <location>
        <begin position="23"/>
        <end position="74"/>
    </location>
</feature>
<comment type="caution">
    <text evidence="3">The sequence shown here is derived from an EMBL/GenBank/DDBJ whole genome shotgun (WGS) entry which is preliminary data.</text>
</comment>
<evidence type="ECO:0000313" key="4">
    <source>
        <dbReference type="Proteomes" id="UP000280405"/>
    </source>
</evidence>
<dbReference type="AlphaFoldDB" id="A0A3A8F3K8"/>
<feature type="chain" id="PRO_5017353057" description="RcnB family protein" evidence="2">
    <location>
        <begin position="24"/>
        <end position="126"/>
    </location>
</feature>